<dbReference type="EMBL" id="CAEY01001312">
    <property type="status" value="NOT_ANNOTATED_CDS"/>
    <property type="molecule type" value="Genomic_DNA"/>
</dbReference>
<protein>
    <submittedName>
        <fullName evidence="1">Uncharacterized protein</fullName>
    </submittedName>
</protein>
<evidence type="ECO:0000313" key="1">
    <source>
        <dbReference type="EnsemblMetazoa" id="tetur48g00040.1"/>
    </source>
</evidence>
<dbReference type="HOGENOM" id="CLU_071407_3_0_1"/>
<organism evidence="1 2">
    <name type="scientific">Tetranychus urticae</name>
    <name type="common">Two-spotted spider mite</name>
    <dbReference type="NCBI Taxonomy" id="32264"/>
    <lineage>
        <taxon>Eukaryota</taxon>
        <taxon>Metazoa</taxon>
        <taxon>Ecdysozoa</taxon>
        <taxon>Arthropoda</taxon>
        <taxon>Chelicerata</taxon>
        <taxon>Arachnida</taxon>
        <taxon>Acari</taxon>
        <taxon>Acariformes</taxon>
        <taxon>Trombidiformes</taxon>
        <taxon>Prostigmata</taxon>
        <taxon>Eleutherengona</taxon>
        <taxon>Raphignathae</taxon>
        <taxon>Tetranychoidea</taxon>
        <taxon>Tetranychidae</taxon>
        <taxon>Tetranychus</taxon>
    </lineage>
</organism>
<dbReference type="EnsemblMetazoa" id="tetur48g00040.1">
    <property type="protein sequence ID" value="tetur48g00040.1"/>
    <property type="gene ID" value="tetur48g00040"/>
</dbReference>
<dbReference type="Proteomes" id="UP000015104">
    <property type="component" value="Unassembled WGS sequence"/>
</dbReference>
<name>T1L5K0_TETUR</name>
<accession>T1L5K0</accession>
<evidence type="ECO:0000313" key="2">
    <source>
        <dbReference type="Proteomes" id="UP000015104"/>
    </source>
</evidence>
<proteinExistence type="predicted"/>
<reference evidence="1" key="2">
    <citation type="submission" date="2015-06" db="UniProtKB">
        <authorList>
            <consortium name="EnsemblMetazoa"/>
        </authorList>
    </citation>
    <scope>IDENTIFICATION</scope>
</reference>
<keyword evidence="2" id="KW-1185">Reference proteome</keyword>
<reference evidence="2" key="1">
    <citation type="submission" date="2011-08" db="EMBL/GenBank/DDBJ databases">
        <authorList>
            <person name="Rombauts S."/>
        </authorList>
    </citation>
    <scope>NUCLEOTIDE SEQUENCE</scope>
    <source>
        <strain evidence="2">London</strain>
    </source>
</reference>
<dbReference type="AlphaFoldDB" id="T1L5K0"/>
<sequence>MTEQNDSDKTTFKVKFLGDYHDIVIHWNDEYGYQQLKKQLFAQLESITGVPSQHILRILLPGLRAQWQLGSNLYEHYYTIWNLINYPEHGLYKDQFCYAISFAGNRFLLDYTVSFDSAPNMNLSNTHITYRLIPERTVPEGVCRLSFCQHRNTKSIFKKIQDLINNVVLNAKIWSHVQPIRVMRPRRKIYRQFNVLQYFWLICDDVYSRFPNEAQRLINWEPSLYLRTRG</sequence>